<name>A0A6G1IYV1_9PLEO</name>
<proteinExistence type="predicted"/>
<sequence>MNGLWRLLPSRFMDSEQAFRTMLAGHVVGVAYCLGVRALPQKLCGINLGWIHNELGGADRSCIAKKAVIASIYLTFGKGAISVATSGAFTTPGL</sequence>
<organism evidence="1 2">
    <name type="scientific">Lentithecium fluviatile CBS 122367</name>
    <dbReference type="NCBI Taxonomy" id="1168545"/>
    <lineage>
        <taxon>Eukaryota</taxon>
        <taxon>Fungi</taxon>
        <taxon>Dikarya</taxon>
        <taxon>Ascomycota</taxon>
        <taxon>Pezizomycotina</taxon>
        <taxon>Dothideomycetes</taxon>
        <taxon>Pleosporomycetidae</taxon>
        <taxon>Pleosporales</taxon>
        <taxon>Massarineae</taxon>
        <taxon>Lentitheciaceae</taxon>
        <taxon>Lentithecium</taxon>
    </lineage>
</organism>
<evidence type="ECO:0000313" key="1">
    <source>
        <dbReference type="EMBL" id="KAF2683121.1"/>
    </source>
</evidence>
<accession>A0A6G1IYV1</accession>
<dbReference type="EMBL" id="MU005585">
    <property type="protein sequence ID" value="KAF2683121.1"/>
    <property type="molecule type" value="Genomic_DNA"/>
</dbReference>
<gene>
    <name evidence="1" type="ORF">K458DRAFT_453567</name>
</gene>
<dbReference type="AlphaFoldDB" id="A0A6G1IYV1"/>
<dbReference type="Proteomes" id="UP000799291">
    <property type="component" value="Unassembled WGS sequence"/>
</dbReference>
<evidence type="ECO:0000313" key="2">
    <source>
        <dbReference type="Proteomes" id="UP000799291"/>
    </source>
</evidence>
<keyword evidence="2" id="KW-1185">Reference proteome</keyword>
<reference evidence="1" key="1">
    <citation type="journal article" date="2020" name="Stud. Mycol.">
        <title>101 Dothideomycetes genomes: a test case for predicting lifestyles and emergence of pathogens.</title>
        <authorList>
            <person name="Haridas S."/>
            <person name="Albert R."/>
            <person name="Binder M."/>
            <person name="Bloem J."/>
            <person name="Labutti K."/>
            <person name="Salamov A."/>
            <person name="Andreopoulos B."/>
            <person name="Baker S."/>
            <person name="Barry K."/>
            <person name="Bills G."/>
            <person name="Bluhm B."/>
            <person name="Cannon C."/>
            <person name="Castanera R."/>
            <person name="Culley D."/>
            <person name="Daum C."/>
            <person name="Ezra D."/>
            <person name="Gonzalez J."/>
            <person name="Henrissat B."/>
            <person name="Kuo A."/>
            <person name="Liang C."/>
            <person name="Lipzen A."/>
            <person name="Lutzoni F."/>
            <person name="Magnuson J."/>
            <person name="Mondo S."/>
            <person name="Nolan M."/>
            <person name="Ohm R."/>
            <person name="Pangilinan J."/>
            <person name="Park H.-J."/>
            <person name="Ramirez L."/>
            <person name="Alfaro M."/>
            <person name="Sun H."/>
            <person name="Tritt A."/>
            <person name="Yoshinaga Y."/>
            <person name="Zwiers L.-H."/>
            <person name="Turgeon B."/>
            <person name="Goodwin S."/>
            <person name="Spatafora J."/>
            <person name="Crous P."/>
            <person name="Grigoriev I."/>
        </authorList>
    </citation>
    <scope>NUCLEOTIDE SEQUENCE</scope>
    <source>
        <strain evidence="1">CBS 122367</strain>
    </source>
</reference>
<protein>
    <submittedName>
        <fullName evidence="1">Uncharacterized protein</fullName>
    </submittedName>
</protein>